<dbReference type="AlphaFoldDB" id="A0A7D9E1D6"/>
<keyword evidence="3" id="KW-1185">Reference proteome</keyword>
<dbReference type="Proteomes" id="UP001152795">
    <property type="component" value="Unassembled WGS sequence"/>
</dbReference>
<feature type="compositionally biased region" description="Basic and acidic residues" evidence="1">
    <location>
        <begin position="98"/>
        <end position="108"/>
    </location>
</feature>
<feature type="region of interest" description="Disordered" evidence="1">
    <location>
        <begin position="98"/>
        <end position="117"/>
    </location>
</feature>
<dbReference type="EMBL" id="CACRXK020003310">
    <property type="protein sequence ID" value="CAB3998254.1"/>
    <property type="molecule type" value="Genomic_DNA"/>
</dbReference>
<proteinExistence type="predicted"/>
<dbReference type="PANTHER" id="PTHR33309">
    <property type="entry name" value="KERATIN, ULTRA HIGH-SULFUR MATRIX PROTEIN-LIKE"/>
    <property type="match status" value="1"/>
</dbReference>
<accession>A0A7D9E1D6</accession>
<evidence type="ECO:0000256" key="1">
    <source>
        <dbReference type="SAM" id="MobiDB-lite"/>
    </source>
</evidence>
<name>A0A7D9E1D6_PARCT</name>
<comment type="caution">
    <text evidence="2">The sequence shown here is derived from an EMBL/GenBank/DDBJ whole genome shotgun (WGS) entry which is preliminary data.</text>
</comment>
<evidence type="ECO:0000313" key="3">
    <source>
        <dbReference type="Proteomes" id="UP001152795"/>
    </source>
</evidence>
<protein>
    <submittedName>
        <fullName evidence="2">Uncharacterized protein</fullName>
    </submittedName>
</protein>
<dbReference type="OrthoDB" id="5982968at2759"/>
<sequence>MEHNIIYCRDILLVNAFQSKNGSVERGSLWTQIADNMNSLVSPKFIVTQRSVREHLAVLQKKYQKKMRQEEEASGISPEKTVLDILLEEIYVAEQIETQKRNGEEKEKKTKRKRRSGGEMVDYLKEKFESEQKVRKEEMEVKYKMLGLEEKKHTANVAMQKDASKQQMEMLHAMQDQNVQQQKQ</sequence>
<dbReference type="PANTHER" id="PTHR33309:SF1">
    <property type="entry name" value="MYB_SANT-LIKE DNA-BINDING DOMAIN-CONTAINING PROTEIN"/>
    <property type="match status" value="1"/>
</dbReference>
<evidence type="ECO:0000313" key="2">
    <source>
        <dbReference type="EMBL" id="CAB3998254.1"/>
    </source>
</evidence>
<reference evidence="2" key="1">
    <citation type="submission" date="2020-04" db="EMBL/GenBank/DDBJ databases">
        <authorList>
            <person name="Alioto T."/>
            <person name="Alioto T."/>
            <person name="Gomez Garrido J."/>
        </authorList>
    </citation>
    <scope>NUCLEOTIDE SEQUENCE</scope>
    <source>
        <strain evidence="2">A484AB</strain>
    </source>
</reference>
<organism evidence="2 3">
    <name type="scientific">Paramuricea clavata</name>
    <name type="common">Red gorgonian</name>
    <name type="synonym">Violescent sea-whip</name>
    <dbReference type="NCBI Taxonomy" id="317549"/>
    <lineage>
        <taxon>Eukaryota</taxon>
        <taxon>Metazoa</taxon>
        <taxon>Cnidaria</taxon>
        <taxon>Anthozoa</taxon>
        <taxon>Octocorallia</taxon>
        <taxon>Malacalcyonacea</taxon>
        <taxon>Plexauridae</taxon>
        <taxon>Paramuricea</taxon>
    </lineage>
</organism>
<gene>
    <name evidence="2" type="ORF">PACLA_8A033893</name>
</gene>